<dbReference type="EMBL" id="CAJNOJ010000040">
    <property type="protein sequence ID" value="CAF0927385.1"/>
    <property type="molecule type" value="Genomic_DNA"/>
</dbReference>
<dbReference type="SMART" id="SM00409">
    <property type="entry name" value="IG"/>
    <property type="match status" value="2"/>
</dbReference>
<dbReference type="EMBL" id="CAJNOR010000069">
    <property type="protein sequence ID" value="CAF0783414.1"/>
    <property type="molecule type" value="Genomic_DNA"/>
</dbReference>
<dbReference type="InterPro" id="IPR013783">
    <property type="entry name" value="Ig-like_fold"/>
</dbReference>
<evidence type="ECO:0000313" key="5">
    <source>
        <dbReference type="Proteomes" id="UP000663828"/>
    </source>
</evidence>
<feature type="chain" id="PRO_5036223942" description="Immunoglobulin domain-containing protein" evidence="1">
    <location>
        <begin position="18"/>
        <end position="458"/>
    </location>
</feature>
<dbReference type="Proteomes" id="UP000663828">
    <property type="component" value="Unassembled WGS sequence"/>
</dbReference>
<feature type="signal peptide" evidence="1">
    <location>
        <begin position="1"/>
        <end position="17"/>
    </location>
</feature>
<name>A0A814BJ86_ADIRI</name>
<keyword evidence="1" id="KW-0732">Signal</keyword>
<dbReference type="AlphaFoldDB" id="A0A814BJ86"/>
<comment type="caution">
    <text evidence="4">The sequence shown here is derived from an EMBL/GenBank/DDBJ whole genome shotgun (WGS) entry which is preliminary data.</text>
</comment>
<reference evidence="4" key="1">
    <citation type="submission" date="2021-02" db="EMBL/GenBank/DDBJ databases">
        <authorList>
            <person name="Nowell W R."/>
        </authorList>
    </citation>
    <scope>NUCLEOTIDE SEQUENCE</scope>
</reference>
<proteinExistence type="predicted"/>
<dbReference type="Gene3D" id="2.60.40.10">
    <property type="entry name" value="Immunoglobulins"/>
    <property type="match status" value="1"/>
</dbReference>
<evidence type="ECO:0000313" key="4">
    <source>
        <dbReference type="EMBL" id="CAF0927385.1"/>
    </source>
</evidence>
<dbReference type="Proteomes" id="UP000663852">
    <property type="component" value="Unassembled WGS sequence"/>
</dbReference>
<evidence type="ECO:0000313" key="3">
    <source>
        <dbReference type="EMBL" id="CAF0783414.1"/>
    </source>
</evidence>
<feature type="domain" description="Immunoglobulin" evidence="2">
    <location>
        <begin position="230"/>
        <end position="306"/>
    </location>
</feature>
<feature type="domain" description="Immunoglobulin" evidence="2">
    <location>
        <begin position="30"/>
        <end position="100"/>
    </location>
</feature>
<accession>A0A814BJ86</accession>
<sequence>MILIFVYLFTTILVVKSIDDELLLNGSQFPPSLYIPLDKSYLLECNSKYAVHWKVYLINGKIEIINDKLIRLNELDKNRDGFYQCYVTDDASMFRNIFIFSNGAQSIARNWTQLTVFHDDLLTVCRPVYFNYGFNEELIELIDTEQTIRYNRSAILVKHIRSTTHLFCKLYLDTTCVGVRVQILIKKSSLATCHKWQFLQRFIVDFNHSVLLDNDLKKNEYLDMEGDERDVYQIAFQGDSVYFHCPTNVTSSVQWSYLSYNYYLMKTLPTIYEKDMKIRSVDISDSGMYICRTEKMIYKRIILTIIHPPKSPDGIYDHILTVDFNSKYLVCCHLDGVPYPTYAWSMNIPLESTAFIWCSKRCCWLHVIYDNYNNVTCTARNQLGIAKYTLNLVVQNNADLKSTIVYDRLRIYDYLYTIHHLTVIRKTEENSNSGAIVTIANMETTSVDSKVNVGTMKL</sequence>
<keyword evidence="5" id="KW-1185">Reference proteome</keyword>
<gene>
    <name evidence="4" type="ORF">EDS130_LOCUS11104</name>
    <name evidence="3" type="ORF">XAT740_LOCUS2096</name>
</gene>
<dbReference type="OrthoDB" id="9945628at2759"/>
<dbReference type="InterPro" id="IPR036179">
    <property type="entry name" value="Ig-like_dom_sf"/>
</dbReference>
<dbReference type="InterPro" id="IPR003599">
    <property type="entry name" value="Ig_sub"/>
</dbReference>
<evidence type="ECO:0000259" key="2">
    <source>
        <dbReference type="SMART" id="SM00409"/>
    </source>
</evidence>
<organism evidence="4 6">
    <name type="scientific">Adineta ricciae</name>
    <name type="common">Rotifer</name>
    <dbReference type="NCBI Taxonomy" id="249248"/>
    <lineage>
        <taxon>Eukaryota</taxon>
        <taxon>Metazoa</taxon>
        <taxon>Spiralia</taxon>
        <taxon>Gnathifera</taxon>
        <taxon>Rotifera</taxon>
        <taxon>Eurotatoria</taxon>
        <taxon>Bdelloidea</taxon>
        <taxon>Adinetida</taxon>
        <taxon>Adinetidae</taxon>
        <taxon>Adineta</taxon>
    </lineage>
</organism>
<protein>
    <recommendedName>
        <fullName evidence="2">Immunoglobulin domain-containing protein</fullName>
    </recommendedName>
</protein>
<evidence type="ECO:0000313" key="6">
    <source>
        <dbReference type="Proteomes" id="UP000663852"/>
    </source>
</evidence>
<evidence type="ECO:0000256" key="1">
    <source>
        <dbReference type="SAM" id="SignalP"/>
    </source>
</evidence>
<dbReference type="SUPFAM" id="SSF48726">
    <property type="entry name" value="Immunoglobulin"/>
    <property type="match status" value="2"/>
</dbReference>